<sequence length="296" mass="34513">MDIFDTLRETHASLKLRLRAGIVIDFEDHDNPFTNNGGHALRESQSKVRGVYQTRPLFRADDWLSKHQGLPQKHEDFWEERMMAFVYMFRCGDLFSTEMAWLKATETLRTPENEAEVRKRARDYQDKTQRKIKDTAFDALVRLIKNSGADLSAWREAGEQGRLSIFIECFEHDPIGVCEKIFADLALIVDFENIFIGRCGERVPWQLFCRYKFTSLMESIWTWMIEWPAERDTPISNYLFVYATMRDAVTHDAIREVVEKLGYAGKTPCKEARMGQRNAAYVPQIQGVQQPHFNLA</sequence>
<dbReference type="EMBL" id="CP099423">
    <property type="protein sequence ID" value="USW54006.1"/>
    <property type="molecule type" value="Genomic_DNA"/>
</dbReference>
<reference evidence="1" key="1">
    <citation type="submission" date="2022-06" db="EMBL/GenBank/DDBJ databases">
        <title>Complete genome sequences of two strains of the flax pathogen Septoria linicola.</title>
        <authorList>
            <person name="Lapalu N."/>
            <person name="Simon A."/>
            <person name="Demenou B."/>
            <person name="Paumier D."/>
            <person name="Guillot M.-P."/>
            <person name="Gout L."/>
            <person name="Valade R."/>
        </authorList>
    </citation>
    <scope>NUCLEOTIDE SEQUENCE</scope>
    <source>
        <strain evidence="1">SE15195</strain>
    </source>
</reference>
<organism evidence="1 2">
    <name type="scientific">Septoria linicola</name>
    <dbReference type="NCBI Taxonomy" id="215465"/>
    <lineage>
        <taxon>Eukaryota</taxon>
        <taxon>Fungi</taxon>
        <taxon>Dikarya</taxon>
        <taxon>Ascomycota</taxon>
        <taxon>Pezizomycotina</taxon>
        <taxon>Dothideomycetes</taxon>
        <taxon>Dothideomycetidae</taxon>
        <taxon>Mycosphaerellales</taxon>
        <taxon>Mycosphaerellaceae</taxon>
        <taxon>Septoria</taxon>
    </lineage>
</organism>
<dbReference type="Proteomes" id="UP001056384">
    <property type="component" value="Chromosome 6"/>
</dbReference>
<name>A0A9Q9AYB3_9PEZI</name>
<protein>
    <submittedName>
        <fullName evidence="1">Uncharacterized protein</fullName>
    </submittedName>
</protein>
<dbReference type="AlphaFoldDB" id="A0A9Q9AYB3"/>
<evidence type="ECO:0000313" key="1">
    <source>
        <dbReference type="EMBL" id="USW54006.1"/>
    </source>
</evidence>
<accession>A0A9Q9AYB3</accession>
<gene>
    <name evidence="1" type="ORF">Slin15195_G073250</name>
</gene>
<keyword evidence="2" id="KW-1185">Reference proteome</keyword>
<evidence type="ECO:0000313" key="2">
    <source>
        <dbReference type="Proteomes" id="UP001056384"/>
    </source>
</evidence>
<proteinExistence type="predicted"/>